<accession>A0A6J4I2J4</accession>
<gene>
    <name evidence="2" type="ORF">AVDCRST_MAG42-1555</name>
</gene>
<feature type="signal peptide" evidence="1">
    <location>
        <begin position="1"/>
        <end position="18"/>
    </location>
</feature>
<organism evidence="2">
    <name type="scientific">uncultured Chthoniobacterales bacterium</name>
    <dbReference type="NCBI Taxonomy" id="1836801"/>
    <lineage>
        <taxon>Bacteria</taxon>
        <taxon>Pseudomonadati</taxon>
        <taxon>Verrucomicrobiota</taxon>
        <taxon>Spartobacteria</taxon>
        <taxon>Chthoniobacterales</taxon>
        <taxon>environmental samples</taxon>
    </lineage>
</organism>
<dbReference type="EMBL" id="CADCTA010000061">
    <property type="protein sequence ID" value="CAA9238441.1"/>
    <property type="molecule type" value="Genomic_DNA"/>
</dbReference>
<protein>
    <recommendedName>
        <fullName evidence="3">Lipocalin-like domain-containing protein</fullName>
    </recommendedName>
</protein>
<evidence type="ECO:0000256" key="1">
    <source>
        <dbReference type="SAM" id="SignalP"/>
    </source>
</evidence>
<dbReference type="AlphaFoldDB" id="A0A6J4I2J4"/>
<evidence type="ECO:0000313" key="2">
    <source>
        <dbReference type="EMBL" id="CAA9238441.1"/>
    </source>
</evidence>
<reference evidence="2" key="1">
    <citation type="submission" date="2020-02" db="EMBL/GenBank/DDBJ databases">
        <authorList>
            <person name="Meier V. D."/>
        </authorList>
    </citation>
    <scope>NUCLEOTIDE SEQUENCE</scope>
    <source>
        <strain evidence="2">AVDCRST_MAG42</strain>
    </source>
</reference>
<feature type="chain" id="PRO_5026790857" description="Lipocalin-like domain-containing protein" evidence="1">
    <location>
        <begin position="19"/>
        <end position="120"/>
    </location>
</feature>
<name>A0A6J4I2J4_9BACT</name>
<dbReference type="PROSITE" id="PS51257">
    <property type="entry name" value="PROKAR_LIPOPROTEIN"/>
    <property type="match status" value="1"/>
</dbReference>
<evidence type="ECO:0008006" key="3">
    <source>
        <dbReference type="Google" id="ProtNLM"/>
    </source>
</evidence>
<keyword evidence="1" id="KW-0732">Signal</keyword>
<sequence length="120" mass="13686">MKSLLILSLFLLVSCATARRDLNIVLAGEWLYENPAQSCRYDFKKDGTFSGEVKQNGETLSRFTGRWGVREGELLYEYTSDALGKIPPGTRDRDKLLKTGSREFVIEASDGSQRTYRRIR</sequence>
<proteinExistence type="predicted"/>